<name>Q7UE27_RHOBA</name>
<dbReference type="KEGG" id="rba:RB11629"/>
<protein>
    <submittedName>
        <fullName evidence="1">Uncharacterized protein</fullName>
    </submittedName>
</protein>
<accession>Q7UE27</accession>
<reference evidence="1 2" key="1">
    <citation type="journal article" date="2003" name="Proc. Natl. Acad. Sci. U.S.A.">
        <title>Complete genome sequence of the marine planctomycete Pirellula sp. strain 1.</title>
        <authorList>
            <person name="Gloeckner F.O."/>
            <person name="Kube M."/>
            <person name="Bauer M."/>
            <person name="Teeling H."/>
            <person name="Lombardot T."/>
            <person name="Ludwig W."/>
            <person name="Gade D."/>
            <person name="Beck A."/>
            <person name="Borzym K."/>
            <person name="Heitmann K."/>
            <person name="Rabus R."/>
            <person name="Schlesner H."/>
            <person name="Amann R."/>
            <person name="Reinhardt R."/>
        </authorList>
    </citation>
    <scope>NUCLEOTIDE SEQUENCE [LARGE SCALE GENOMIC DNA]</scope>
    <source>
        <strain evidence="2">DSM 10527 / NCIMB 13988 / SH1</strain>
    </source>
</reference>
<keyword evidence="2" id="KW-1185">Reference proteome</keyword>
<dbReference type="Proteomes" id="UP000001025">
    <property type="component" value="Chromosome"/>
</dbReference>
<evidence type="ECO:0000313" key="1">
    <source>
        <dbReference type="EMBL" id="CAD79225.1"/>
    </source>
</evidence>
<proteinExistence type="predicted"/>
<dbReference type="EMBL" id="BX294153">
    <property type="protein sequence ID" value="CAD79225.1"/>
    <property type="molecule type" value="Genomic_DNA"/>
</dbReference>
<sequence length="55" mass="6097">MWHQPERSITTSRVCLTPHGLEFHSQTGLLPATADTVFRNGDRCVLHLSNSSTCS</sequence>
<gene>
    <name evidence="1" type="ordered locus">RB11629</name>
</gene>
<dbReference type="AlphaFoldDB" id="Q7UE27"/>
<evidence type="ECO:0000313" key="2">
    <source>
        <dbReference type="Proteomes" id="UP000001025"/>
    </source>
</evidence>
<dbReference type="HOGENOM" id="CLU_3029391_0_0_0"/>
<dbReference type="InParanoid" id="Q7UE27"/>
<dbReference type="EnsemblBacteria" id="CAD79225">
    <property type="protein sequence ID" value="CAD79225"/>
    <property type="gene ID" value="RB11629"/>
</dbReference>
<dbReference type="STRING" id="243090.RB11629"/>
<organism evidence="1 2">
    <name type="scientific">Rhodopirellula baltica (strain DSM 10527 / NCIMB 13988 / SH1)</name>
    <dbReference type="NCBI Taxonomy" id="243090"/>
    <lineage>
        <taxon>Bacteria</taxon>
        <taxon>Pseudomonadati</taxon>
        <taxon>Planctomycetota</taxon>
        <taxon>Planctomycetia</taxon>
        <taxon>Pirellulales</taxon>
        <taxon>Pirellulaceae</taxon>
        <taxon>Rhodopirellula</taxon>
    </lineage>
</organism>